<dbReference type="InterPro" id="IPR025110">
    <property type="entry name" value="AMP-bd_C"/>
</dbReference>
<dbReference type="AlphaFoldDB" id="A0A0E4BMI5"/>
<dbReference type="EC" id="6.2.1.44" evidence="4"/>
<sequence>MEMSSDTAATISKAREHSIGDLLRRSAGRDPGKLAISCGGVSWTFAEMDAICNRLGRGLLGLGVKKGDRLAVLSRNSHAFAALRFAVARIGAVLVPINFMLNPDEISFILKSSGAKLLATGPDFVEPARAASAKDSAVEKMIWLPGEDPATAPAGLTTFDDLLHADGSFLEASVDSRDLAQIVYTSGTESLPKGAMLTHEAVMWQYVSCIIDGGMSVDDKFLHALPLYHCAQLDVFLGPQVYLGASGVITGKPTADNILALIQAHRITSFFAPPTIWIAMLRSPNFDKTDLSTLQKGYYGASIMPVEVLLELQRRLPAVKFWNFYGQTEIAPLATVLRPEDQLRKAGSAGKPVLNVETRVVNTAMEDVKVGEVGEIVHRSPHLLSGYYNDPAKTAAAFSGGWFHSGDLATVDGEGHITVVDRVKDMIKTGGENVASREVEEMVYRIPAVSEVAIVGLPDPRWIEAVTAIVVVKSGETLDEESVIKHCAGQMAHFKVPKRVIFVDALPKNPSGKLLKRELRQRFVGGETLDKAIQKNFGT</sequence>
<dbReference type="PROSITE" id="PS00455">
    <property type="entry name" value="AMP_BINDING"/>
    <property type="match status" value="1"/>
</dbReference>
<name>A0A0E4BMI5_9BRAD</name>
<dbReference type="Pfam" id="PF00501">
    <property type="entry name" value="AMP-binding"/>
    <property type="match status" value="1"/>
</dbReference>
<dbReference type="EMBL" id="AP014685">
    <property type="protein sequence ID" value="BAR55257.1"/>
    <property type="molecule type" value="Genomic_DNA"/>
</dbReference>
<dbReference type="PANTHER" id="PTHR43767">
    <property type="entry name" value="LONG-CHAIN-FATTY-ACID--COA LIGASE"/>
    <property type="match status" value="1"/>
</dbReference>
<evidence type="ECO:0000313" key="8">
    <source>
        <dbReference type="EMBL" id="BAR55257.1"/>
    </source>
</evidence>
<evidence type="ECO:0000256" key="2">
    <source>
        <dbReference type="ARBA" id="ARBA00022598"/>
    </source>
</evidence>
<accession>A0A0E4BMI5</accession>
<feature type="domain" description="AMP-dependent synthetase/ligase" evidence="6">
    <location>
        <begin position="23"/>
        <end position="388"/>
    </location>
</feature>
<evidence type="ECO:0000256" key="1">
    <source>
        <dbReference type="ARBA" id="ARBA00006432"/>
    </source>
</evidence>
<dbReference type="InterPro" id="IPR042099">
    <property type="entry name" value="ANL_N_sf"/>
</dbReference>
<evidence type="ECO:0000313" key="9">
    <source>
        <dbReference type="Proteomes" id="UP000063308"/>
    </source>
</evidence>
<evidence type="ECO:0000259" key="6">
    <source>
        <dbReference type="Pfam" id="PF00501"/>
    </source>
</evidence>
<evidence type="ECO:0000256" key="5">
    <source>
        <dbReference type="ARBA" id="ARBA00067668"/>
    </source>
</evidence>
<dbReference type="GO" id="GO:0016878">
    <property type="term" value="F:acid-thiol ligase activity"/>
    <property type="evidence" value="ECO:0007669"/>
    <property type="project" value="UniProtKB-ARBA"/>
</dbReference>
<organism evidence="8 9">
    <name type="scientific">Bradyrhizobium diazoefficiens</name>
    <dbReference type="NCBI Taxonomy" id="1355477"/>
    <lineage>
        <taxon>Bacteria</taxon>
        <taxon>Pseudomonadati</taxon>
        <taxon>Pseudomonadota</taxon>
        <taxon>Alphaproteobacteria</taxon>
        <taxon>Hyphomicrobiales</taxon>
        <taxon>Nitrobacteraceae</taxon>
        <taxon>Bradyrhizobium</taxon>
    </lineage>
</organism>
<dbReference type="Proteomes" id="UP000063308">
    <property type="component" value="Chromosome"/>
</dbReference>
<evidence type="ECO:0000256" key="4">
    <source>
        <dbReference type="ARBA" id="ARBA00066616"/>
    </source>
</evidence>
<dbReference type="InterPro" id="IPR045851">
    <property type="entry name" value="AMP-bd_C_sf"/>
</dbReference>
<dbReference type="FunFam" id="3.30.300.30:FF:000008">
    <property type="entry name" value="2,3-dihydroxybenzoate-AMP ligase"/>
    <property type="match status" value="1"/>
</dbReference>
<dbReference type="NCBIfam" id="NF006182">
    <property type="entry name" value="PRK08316.1"/>
    <property type="match status" value="1"/>
</dbReference>
<dbReference type="NCBIfam" id="NF004837">
    <property type="entry name" value="PRK06187.1"/>
    <property type="match status" value="1"/>
</dbReference>
<dbReference type="InterPro" id="IPR050237">
    <property type="entry name" value="ATP-dep_AMP-bd_enzyme"/>
</dbReference>
<dbReference type="Gene3D" id="3.40.50.12780">
    <property type="entry name" value="N-terminal domain of ligase-like"/>
    <property type="match status" value="1"/>
</dbReference>
<evidence type="ECO:0000256" key="3">
    <source>
        <dbReference type="ARBA" id="ARBA00051915"/>
    </source>
</evidence>
<dbReference type="SUPFAM" id="SSF56801">
    <property type="entry name" value="Acetyl-CoA synthetase-like"/>
    <property type="match status" value="1"/>
</dbReference>
<feature type="domain" description="AMP-binding enzyme C-terminal" evidence="7">
    <location>
        <begin position="438"/>
        <end position="513"/>
    </location>
</feature>
<comment type="similarity">
    <text evidence="1">Belongs to the ATP-dependent AMP-binding enzyme family.</text>
</comment>
<dbReference type="Gene3D" id="3.30.300.30">
    <property type="match status" value="1"/>
</dbReference>
<gene>
    <name evidence="8" type="ORF">NK6_2075</name>
</gene>
<dbReference type="InterPro" id="IPR000873">
    <property type="entry name" value="AMP-dep_synth/lig_dom"/>
</dbReference>
<dbReference type="PANTHER" id="PTHR43767:SF1">
    <property type="entry name" value="NONRIBOSOMAL PEPTIDE SYNTHASE PES1 (EUROFUNG)-RELATED"/>
    <property type="match status" value="1"/>
</dbReference>
<proteinExistence type="inferred from homology"/>
<dbReference type="InterPro" id="IPR020845">
    <property type="entry name" value="AMP-binding_CS"/>
</dbReference>
<dbReference type="CDD" id="cd17631">
    <property type="entry name" value="FACL_FadD13-like"/>
    <property type="match status" value="1"/>
</dbReference>
<keyword evidence="2" id="KW-0436">Ligase</keyword>
<protein>
    <recommendedName>
        <fullName evidence="5">3-methylmercaptopropionyl-CoA ligase</fullName>
        <ecNumber evidence="4">6.2.1.44</ecNumber>
    </recommendedName>
</protein>
<reference evidence="8 9" key="1">
    <citation type="submission" date="2014-11" db="EMBL/GenBank/DDBJ databases">
        <title>Symbiosis island explosion on the genome of extra-slow-growing strains of soybean bradyrhizobia with massive insertion sequences.</title>
        <authorList>
            <person name="Iida T."/>
            <person name="Minamisawa K."/>
        </authorList>
    </citation>
    <scope>NUCLEOTIDE SEQUENCE [LARGE SCALE GENOMIC DNA]</scope>
    <source>
        <strain evidence="8 9">NK6</strain>
    </source>
</reference>
<evidence type="ECO:0000259" key="7">
    <source>
        <dbReference type="Pfam" id="PF13193"/>
    </source>
</evidence>
<dbReference type="Pfam" id="PF13193">
    <property type="entry name" value="AMP-binding_C"/>
    <property type="match status" value="1"/>
</dbReference>
<comment type="catalytic activity">
    <reaction evidence="3">
        <text>3-(methylsulfanyl)propanoate + ATP + CoA = 3-(methylsulfanyl)propanoyl-CoA + AMP + diphosphate</text>
        <dbReference type="Rhea" id="RHEA:43052"/>
        <dbReference type="ChEBI" id="CHEBI:30616"/>
        <dbReference type="ChEBI" id="CHEBI:33019"/>
        <dbReference type="ChEBI" id="CHEBI:49016"/>
        <dbReference type="ChEBI" id="CHEBI:57287"/>
        <dbReference type="ChEBI" id="CHEBI:82815"/>
        <dbReference type="ChEBI" id="CHEBI:456215"/>
        <dbReference type="EC" id="6.2.1.44"/>
    </reaction>
    <physiologicalReaction direction="left-to-right" evidence="3">
        <dbReference type="Rhea" id="RHEA:43053"/>
    </physiologicalReaction>
</comment>